<evidence type="ECO:0000313" key="2">
    <source>
        <dbReference type="Proteomes" id="UP000829398"/>
    </source>
</evidence>
<gene>
    <name evidence="1" type="ORF">KPL71_020600</name>
</gene>
<dbReference type="EMBL" id="CM039176">
    <property type="protein sequence ID" value="KAH9714269.1"/>
    <property type="molecule type" value="Genomic_DNA"/>
</dbReference>
<evidence type="ECO:0000313" key="1">
    <source>
        <dbReference type="EMBL" id="KAH9714269.1"/>
    </source>
</evidence>
<organism evidence="1 2">
    <name type="scientific">Citrus sinensis</name>
    <name type="common">Sweet orange</name>
    <name type="synonym">Citrus aurantium var. sinensis</name>
    <dbReference type="NCBI Taxonomy" id="2711"/>
    <lineage>
        <taxon>Eukaryota</taxon>
        <taxon>Viridiplantae</taxon>
        <taxon>Streptophyta</taxon>
        <taxon>Embryophyta</taxon>
        <taxon>Tracheophyta</taxon>
        <taxon>Spermatophyta</taxon>
        <taxon>Magnoliopsida</taxon>
        <taxon>eudicotyledons</taxon>
        <taxon>Gunneridae</taxon>
        <taxon>Pentapetalae</taxon>
        <taxon>rosids</taxon>
        <taxon>malvids</taxon>
        <taxon>Sapindales</taxon>
        <taxon>Rutaceae</taxon>
        <taxon>Aurantioideae</taxon>
        <taxon>Citrus</taxon>
    </lineage>
</organism>
<accession>A0ACB8J970</accession>
<protein>
    <submittedName>
        <fullName evidence="1">Inactive nicotinamidase</fullName>
    </submittedName>
</protein>
<reference evidence="2" key="1">
    <citation type="journal article" date="2023" name="Hortic. Res.">
        <title>A chromosome-level phased genome enabling allele-level studies in sweet orange: a case study on citrus Huanglongbing tolerance.</title>
        <authorList>
            <person name="Wu B."/>
            <person name="Yu Q."/>
            <person name="Deng Z."/>
            <person name="Duan Y."/>
            <person name="Luo F."/>
            <person name="Gmitter F. Jr."/>
        </authorList>
    </citation>
    <scope>NUCLEOTIDE SEQUENCE [LARGE SCALE GENOMIC DNA]</scope>
    <source>
        <strain evidence="2">cv. Valencia</strain>
    </source>
</reference>
<comment type="caution">
    <text evidence="1">The sequence shown here is derived from an EMBL/GenBank/DDBJ whole genome shotgun (WGS) entry which is preliminary data.</text>
</comment>
<sequence>MAHQNWKNTALLVMDMQNDFIADDGLVKMDGGKVILPNVIRAVEIARQRGILVVWVVREHNPLGRDVELFRRHRYSPGKVGPAVKGSRGAELVDGLVIREGDYKLVKTRFSAFFATHLHSFLQGAGVDTIRAINVISSGVQTPNCIRQTAFDAIALDYQPVTVVVDATAAATPDVHAANIVDMKNFGIATATLQEWSERVADA</sequence>
<name>A0ACB8J970_CITSI</name>
<proteinExistence type="predicted"/>
<dbReference type="Proteomes" id="UP000829398">
    <property type="component" value="Chromosome 7"/>
</dbReference>
<keyword evidence="2" id="KW-1185">Reference proteome</keyword>